<comment type="subcellular location">
    <subcellularLocation>
        <location evidence="1">Cell membrane</location>
        <topology evidence="1">Multi-pass membrane protein</topology>
    </subcellularLocation>
</comment>
<sequence length="217" mass="24375">MFKQKIIWILALILLGQACVYIYQNFIADTKYQANFGILLSNKENSNTASSQSEVQSNIQLLNTYSSVLTSEKILSDVKNEANVQLTTEAIAKKLTVTSDTNSLAFHFTYETTDKKEADKISQAYITVIQKDFPALFPNNTATILDQPTTAKVKLGFTNYILVFLITLLFSFISLLILCMKDRSIKTKEQLIDLGVTYIGDIPRIEEVHVKARGENS</sequence>
<evidence type="ECO:0000256" key="7">
    <source>
        <dbReference type="SAM" id="Phobius"/>
    </source>
</evidence>
<evidence type="ECO:0000256" key="6">
    <source>
        <dbReference type="ARBA" id="ARBA00023136"/>
    </source>
</evidence>
<comment type="similarity">
    <text evidence="2">Belongs to the CpsC/CapA family.</text>
</comment>
<gene>
    <name evidence="9" type="ORF">MFLO_12096</name>
</gene>
<name>A0ABN0RD41_9LIST</name>
<evidence type="ECO:0000256" key="3">
    <source>
        <dbReference type="ARBA" id="ARBA00022475"/>
    </source>
</evidence>
<evidence type="ECO:0000313" key="9">
    <source>
        <dbReference type="EMBL" id="EUJ28487.1"/>
    </source>
</evidence>
<feature type="domain" description="Polysaccharide chain length determinant N-terminal" evidence="8">
    <location>
        <begin position="3"/>
        <end position="81"/>
    </location>
</feature>
<keyword evidence="10" id="KW-1185">Reference proteome</keyword>
<evidence type="ECO:0000256" key="5">
    <source>
        <dbReference type="ARBA" id="ARBA00022989"/>
    </source>
</evidence>
<reference evidence="9 10" key="1">
    <citation type="journal article" date="2014" name="Int. J. Syst. Evol. Microbiol.">
        <title>Listeria floridensis sp. nov., Listeria aquatica sp. nov., Listeria cornellensis sp. nov., Listeria riparia sp. nov. and Listeria grandensis sp. nov., from agricultural and natural environments.</title>
        <authorList>
            <person name="den Bakker H.C."/>
            <person name="Warchocki S."/>
            <person name="Wright E.M."/>
            <person name="Allred A.F."/>
            <person name="Ahlstrom C."/>
            <person name="Manuel C.S."/>
            <person name="Stasiewicz M.J."/>
            <person name="Burrell A."/>
            <person name="Roof S."/>
            <person name="Strawn L."/>
            <person name="Fortes E.D."/>
            <person name="Nightingale K.K."/>
            <person name="Kephart D."/>
            <person name="Wiedmann M."/>
        </authorList>
    </citation>
    <scope>NUCLEOTIDE SEQUENCE [LARGE SCALE GENOMIC DNA]</scope>
    <source>
        <strain evidence="9 10">FSL S10-1187</strain>
    </source>
</reference>
<comment type="caution">
    <text evidence="9">The sequence shown here is derived from an EMBL/GenBank/DDBJ whole genome shotgun (WGS) entry which is preliminary data.</text>
</comment>
<evidence type="ECO:0000256" key="2">
    <source>
        <dbReference type="ARBA" id="ARBA00006683"/>
    </source>
</evidence>
<evidence type="ECO:0000256" key="1">
    <source>
        <dbReference type="ARBA" id="ARBA00004651"/>
    </source>
</evidence>
<keyword evidence="5 7" id="KW-1133">Transmembrane helix</keyword>
<evidence type="ECO:0000313" key="10">
    <source>
        <dbReference type="Proteomes" id="UP000019249"/>
    </source>
</evidence>
<organism evidence="9 10">
    <name type="scientific">Listeria floridensis FSL S10-1187</name>
    <dbReference type="NCBI Taxonomy" id="1265817"/>
    <lineage>
        <taxon>Bacteria</taxon>
        <taxon>Bacillati</taxon>
        <taxon>Bacillota</taxon>
        <taxon>Bacilli</taxon>
        <taxon>Bacillales</taxon>
        <taxon>Listeriaceae</taxon>
        <taxon>Listeria</taxon>
    </lineage>
</organism>
<accession>A0ABN0RD41</accession>
<dbReference type="PANTHER" id="PTHR32309:SF13">
    <property type="entry name" value="FERRIC ENTEROBACTIN TRANSPORT PROTEIN FEPE"/>
    <property type="match status" value="1"/>
</dbReference>
<protein>
    <submittedName>
        <fullName evidence="9">Capsular polysaccharide synthesis enzyme CapA</fullName>
    </submittedName>
</protein>
<dbReference type="Proteomes" id="UP000019249">
    <property type="component" value="Unassembled WGS sequence"/>
</dbReference>
<dbReference type="PROSITE" id="PS51257">
    <property type="entry name" value="PROKAR_LIPOPROTEIN"/>
    <property type="match status" value="1"/>
</dbReference>
<evidence type="ECO:0000259" key="8">
    <source>
        <dbReference type="Pfam" id="PF02706"/>
    </source>
</evidence>
<feature type="transmembrane region" description="Helical" evidence="7">
    <location>
        <begin position="157"/>
        <end position="178"/>
    </location>
</feature>
<dbReference type="Pfam" id="PF02706">
    <property type="entry name" value="Wzz"/>
    <property type="match status" value="1"/>
</dbReference>
<evidence type="ECO:0000256" key="4">
    <source>
        <dbReference type="ARBA" id="ARBA00022692"/>
    </source>
</evidence>
<dbReference type="InterPro" id="IPR003856">
    <property type="entry name" value="LPS_length_determ_N"/>
</dbReference>
<dbReference type="InterPro" id="IPR050445">
    <property type="entry name" value="Bact_polysacc_biosynth/exp"/>
</dbReference>
<dbReference type="EMBL" id="AODF01000028">
    <property type="protein sequence ID" value="EUJ28487.1"/>
    <property type="molecule type" value="Genomic_DNA"/>
</dbReference>
<keyword evidence="3" id="KW-1003">Cell membrane</keyword>
<keyword evidence="6 7" id="KW-0472">Membrane</keyword>
<keyword evidence="4 7" id="KW-0812">Transmembrane</keyword>
<proteinExistence type="inferred from homology"/>
<dbReference type="PANTHER" id="PTHR32309">
    <property type="entry name" value="TYROSINE-PROTEIN KINASE"/>
    <property type="match status" value="1"/>
</dbReference>